<evidence type="ECO:0000313" key="1">
    <source>
        <dbReference type="EMBL" id="KAJ4952498.1"/>
    </source>
</evidence>
<dbReference type="EMBL" id="JAMYWD010000012">
    <property type="protein sequence ID" value="KAJ4952498.1"/>
    <property type="molecule type" value="Genomic_DNA"/>
</dbReference>
<proteinExistence type="predicted"/>
<organism evidence="1 2">
    <name type="scientific">Protea cynaroides</name>
    <dbReference type="NCBI Taxonomy" id="273540"/>
    <lineage>
        <taxon>Eukaryota</taxon>
        <taxon>Viridiplantae</taxon>
        <taxon>Streptophyta</taxon>
        <taxon>Embryophyta</taxon>
        <taxon>Tracheophyta</taxon>
        <taxon>Spermatophyta</taxon>
        <taxon>Magnoliopsida</taxon>
        <taxon>Proteales</taxon>
        <taxon>Proteaceae</taxon>
        <taxon>Protea</taxon>
    </lineage>
</organism>
<dbReference type="Proteomes" id="UP001141806">
    <property type="component" value="Unassembled WGS sequence"/>
</dbReference>
<reference evidence="1" key="1">
    <citation type="journal article" date="2023" name="Plant J.">
        <title>The genome of the king protea, Protea cynaroides.</title>
        <authorList>
            <person name="Chang J."/>
            <person name="Duong T.A."/>
            <person name="Schoeman C."/>
            <person name="Ma X."/>
            <person name="Roodt D."/>
            <person name="Barker N."/>
            <person name="Li Z."/>
            <person name="Van de Peer Y."/>
            <person name="Mizrachi E."/>
        </authorList>
    </citation>
    <scope>NUCLEOTIDE SEQUENCE</scope>
    <source>
        <tissue evidence="1">Young leaves</tissue>
    </source>
</reference>
<protein>
    <submittedName>
        <fullName evidence="1">Uncharacterized protein</fullName>
    </submittedName>
</protein>
<accession>A0A9Q0GRL4</accession>
<evidence type="ECO:0000313" key="2">
    <source>
        <dbReference type="Proteomes" id="UP001141806"/>
    </source>
</evidence>
<dbReference type="AlphaFoldDB" id="A0A9Q0GRL4"/>
<sequence>MHGLEGHMYQPSDKPAICVEPLDQKPTNNRNLSYSGDLHNLIGIDHGVNSAQGANDLTNASSLVTSLSSSREGSPNKKLVGSSATMNAWIPSAQLRPAIAMAHLSVFAA</sequence>
<keyword evidence="2" id="KW-1185">Reference proteome</keyword>
<comment type="caution">
    <text evidence="1">The sequence shown here is derived from an EMBL/GenBank/DDBJ whole genome shotgun (WGS) entry which is preliminary data.</text>
</comment>
<name>A0A9Q0GRL4_9MAGN</name>
<gene>
    <name evidence="1" type="ORF">NE237_029330</name>
</gene>